<evidence type="ECO:0000313" key="1">
    <source>
        <dbReference type="EMBL" id="TDV53628.1"/>
    </source>
</evidence>
<proteinExistence type="predicted"/>
<organism evidence="1 2">
    <name type="scientific">Actinophytocola oryzae</name>
    <dbReference type="NCBI Taxonomy" id="502181"/>
    <lineage>
        <taxon>Bacteria</taxon>
        <taxon>Bacillati</taxon>
        <taxon>Actinomycetota</taxon>
        <taxon>Actinomycetes</taxon>
        <taxon>Pseudonocardiales</taxon>
        <taxon>Pseudonocardiaceae</taxon>
    </lineage>
</organism>
<dbReference type="RefSeq" id="WP_133902672.1">
    <property type="nucleotide sequence ID" value="NZ_SOCP01000004.1"/>
</dbReference>
<name>A0A4R7VVH8_9PSEU</name>
<protein>
    <submittedName>
        <fullName evidence="1">Uncharacterized protein</fullName>
    </submittedName>
</protein>
<accession>A0A4R7VVH8</accession>
<sequence length="69" mass="7373">MNITLQETVQNTLPGNDVNVLLTGLGFGADLLDIELAIDEFDQWTNPRNAALIPSSGICTGTDSLERVA</sequence>
<dbReference type="Proteomes" id="UP000294927">
    <property type="component" value="Unassembled WGS sequence"/>
</dbReference>
<dbReference type="AlphaFoldDB" id="A0A4R7VVH8"/>
<evidence type="ECO:0000313" key="2">
    <source>
        <dbReference type="Proteomes" id="UP000294927"/>
    </source>
</evidence>
<keyword evidence="2" id="KW-1185">Reference proteome</keyword>
<comment type="caution">
    <text evidence="1">The sequence shown here is derived from an EMBL/GenBank/DDBJ whole genome shotgun (WGS) entry which is preliminary data.</text>
</comment>
<gene>
    <name evidence="1" type="ORF">CLV71_10496</name>
</gene>
<dbReference type="EMBL" id="SOCP01000004">
    <property type="protein sequence ID" value="TDV53628.1"/>
    <property type="molecule type" value="Genomic_DNA"/>
</dbReference>
<reference evidence="1 2" key="1">
    <citation type="submission" date="2019-03" db="EMBL/GenBank/DDBJ databases">
        <title>Genomic Encyclopedia of Archaeal and Bacterial Type Strains, Phase II (KMG-II): from individual species to whole genera.</title>
        <authorList>
            <person name="Goeker M."/>
        </authorList>
    </citation>
    <scope>NUCLEOTIDE SEQUENCE [LARGE SCALE GENOMIC DNA]</scope>
    <source>
        <strain evidence="1 2">DSM 45499</strain>
    </source>
</reference>